<sequence>MRFRVLKNVSTSLLEAYVEQVFPIPLATWTPEIIRQEDGPGSFGLFTSYSIEYGVLQFFDNNSYEYCGPMDLCEEIVEAATKVDIVQYRRFIVPDWALPDKEPWAYENRKLWVSPLHFYQWKLSIYSQVHTYPIHHNFVPEDDPTRMDTGDVYPKYGVWFYLQGFSSTFPLVIPMSPAGLPVDFCPTDFEQNTIVSYCILPNFVHYLSGFMRRGRKGLVSNASGFIDYYAKMQPAYIAPAGTEFTRAHVECGEYSCVVGGFWAQTCGNGLAPVAGDPRIPLEYMAPDMIKLPGIKWVIERIYRQTIAKWFLHQ</sequence>
<dbReference type="EMBL" id="MU117980">
    <property type="protein sequence ID" value="KAF9650869.1"/>
    <property type="molecule type" value="Genomic_DNA"/>
</dbReference>
<evidence type="ECO:0000313" key="2">
    <source>
        <dbReference type="Proteomes" id="UP000886501"/>
    </source>
</evidence>
<name>A0ACB6ZMQ5_THEGA</name>
<dbReference type="Proteomes" id="UP000886501">
    <property type="component" value="Unassembled WGS sequence"/>
</dbReference>
<reference evidence="1" key="1">
    <citation type="submission" date="2019-10" db="EMBL/GenBank/DDBJ databases">
        <authorList>
            <consortium name="DOE Joint Genome Institute"/>
            <person name="Kuo A."/>
            <person name="Miyauchi S."/>
            <person name="Kiss E."/>
            <person name="Drula E."/>
            <person name="Kohler A."/>
            <person name="Sanchez-Garcia M."/>
            <person name="Andreopoulos B."/>
            <person name="Barry K.W."/>
            <person name="Bonito G."/>
            <person name="Buee M."/>
            <person name="Carver A."/>
            <person name="Chen C."/>
            <person name="Cichocki N."/>
            <person name="Clum A."/>
            <person name="Culley D."/>
            <person name="Crous P.W."/>
            <person name="Fauchery L."/>
            <person name="Girlanda M."/>
            <person name="Hayes R."/>
            <person name="Keri Z."/>
            <person name="Labutti K."/>
            <person name="Lipzen A."/>
            <person name="Lombard V."/>
            <person name="Magnuson J."/>
            <person name="Maillard F."/>
            <person name="Morin E."/>
            <person name="Murat C."/>
            <person name="Nolan M."/>
            <person name="Ohm R."/>
            <person name="Pangilinan J."/>
            <person name="Pereira M."/>
            <person name="Perotto S."/>
            <person name="Peter M."/>
            <person name="Riley R."/>
            <person name="Sitrit Y."/>
            <person name="Stielow B."/>
            <person name="Szollosi G."/>
            <person name="Zifcakova L."/>
            <person name="Stursova M."/>
            <person name="Spatafora J.W."/>
            <person name="Tedersoo L."/>
            <person name="Vaario L.-M."/>
            <person name="Yamada A."/>
            <person name="Yan M."/>
            <person name="Wang P."/>
            <person name="Xu J."/>
            <person name="Bruns T."/>
            <person name="Baldrian P."/>
            <person name="Vilgalys R."/>
            <person name="Henrissat B."/>
            <person name="Grigoriev I.V."/>
            <person name="Hibbett D."/>
            <person name="Nagy L.G."/>
            <person name="Martin F.M."/>
        </authorList>
    </citation>
    <scope>NUCLEOTIDE SEQUENCE</scope>
    <source>
        <strain evidence="1">P2</strain>
    </source>
</reference>
<protein>
    <submittedName>
        <fullName evidence="1">Uncharacterized protein</fullName>
    </submittedName>
</protein>
<organism evidence="1 2">
    <name type="scientific">Thelephora ganbajun</name>
    <name type="common">Ganba fungus</name>
    <dbReference type="NCBI Taxonomy" id="370292"/>
    <lineage>
        <taxon>Eukaryota</taxon>
        <taxon>Fungi</taxon>
        <taxon>Dikarya</taxon>
        <taxon>Basidiomycota</taxon>
        <taxon>Agaricomycotina</taxon>
        <taxon>Agaricomycetes</taxon>
        <taxon>Thelephorales</taxon>
        <taxon>Thelephoraceae</taxon>
        <taxon>Thelephora</taxon>
    </lineage>
</organism>
<accession>A0ACB6ZMQ5</accession>
<reference evidence="1" key="2">
    <citation type="journal article" date="2020" name="Nat. Commun.">
        <title>Large-scale genome sequencing of mycorrhizal fungi provides insights into the early evolution of symbiotic traits.</title>
        <authorList>
            <person name="Miyauchi S."/>
            <person name="Kiss E."/>
            <person name="Kuo A."/>
            <person name="Drula E."/>
            <person name="Kohler A."/>
            <person name="Sanchez-Garcia M."/>
            <person name="Morin E."/>
            <person name="Andreopoulos B."/>
            <person name="Barry K.W."/>
            <person name="Bonito G."/>
            <person name="Buee M."/>
            <person name="Carver A."/>
            <person name="Chen C."/>
            <person name="Cichocki N."/>
            <person name="Clum A."/>
            <person name="Culley D."/>
            <person name="Crous P.W."/>
            <person name="Fauchery L."/>
            <person name="Girlanda M."/>
            <person name="Hayes R.D."/>
            <person name="Keri Z."/>
            <person name="LaButti K."/>
            <person name="Lipzen A."/>
            <person name="Lombard V."/>
            <person name="Magnuson J."/>
            <person name="Maillard F."/>
            <person name="Murat C."/>
            <person name="Nolan M."/>
            <person name="Ohm R.A."/>
            <person name="Pangilinan J."/>
            <person name="Pereira M.F."/>
            <person name="Perotto S."/>
            <person name="Peter M."/>
            <person name="Pfister S."/>
            <person name="Riley R."/>
            <person name="Sitrit Y."/>
            <person name="Stielow J.B."/>
            <person name="Szollosi G."/>
            <person name="Zifcakova L."/>
            <person name="Stursova M."/>
            <person name="Spatafora J.W."/>
            <person name="Tedersoo L."/>
            <person name="Vaario L.M."/>
            <person name="Yamada A."/>
            <person name="Yan M."/>
            <person name="Wang P."/>
            <person name="Xu J."/>
            <person name="Bruns T."/>
            <person name="Baldrian P."/>
            <person name="Vilgalys R."/>
            <person name="Dunand C."/>
            <person name="Henrissat B."/>
            <person name="Grigoriev I.V."/>
            <person name="Hibbett D."/>
            <person name="Nagy L.G."/>
            <person name="Martin F.M."/>
        </authorList>
    </citation>
    <scope>NUCLEOTIDE SEQUENCE</scope>
    <source>
        <strain evidence="1">P2</strain>
    </source>
</reference>
<evidence type="ECO:0000313" key="1">
    <source>
        <dbReference type="EMBL" id="KAF9650869.1"/>
    </source>
</evidence>
<keyword evidence="2" id="KW-1185">Reference proteome</keyword>
<proteinExistence type="predicted"/>
<gene>
    <name evidence="1" type="ORF">BDM02DRAFT_3111429</name>
</gene>
<comment type="caution">
    <text evidence="1">The sequence shown here is derived from an EMBL/GenBank/DDBJ whole genome shotgun (WGS) entry which is preliminary data.</text>
</comment>